<feature type="transmembrane region" description="Helical" evidence="1">
    <location>
        <begin position="25"/>
        <end position="47"/>
    </location>
</feature>
<name>A0A5M9HV97_9FIRM</name>
<accession>A0A5M9HV97</accession>
<keyword evidence="3" id="KW-1185">Reference proteome</keyword>
<dbReference type="Proteomes" id="UP000322025">
    <property type="component" value="Unassembled WGS sequence"/>
</dbReference>
<evidence type="ECO:0000256" key="1">
    <source>
        <dbReference type="SAM" id="Phobius"/>
    </source>
</evidence>
<dbReference type="OrthoDB" id="9814991at2"/>
<sequence>MRFNLTDNVVVRALTKICDMVCLNVLWLICCIPIVTIGAATTALYTIMLKMVKNEEGYIFRGFFKAFKSNFKQSTIIWIIVLLLGIVCTIDYRVAAVMPGTVGLVMRTIFFLLGFILLSVTIYIFPLTARYENSIRATFRNALILTVGKLPYTLLMVAVMVLAVIGSLWNTATLMFTLPLWFLIGGSLIAWINSYILRRVFLVFEKNDNGTDDNSTGEEG</sequence>
<organism evidence="2 3">
    <name type="scientific">Mediterraneibacter catenae</name>
    <dbReference type="NCBI Taxonomy" id="2594882"/>
    <lineage>
        <taxon>Bacteria</taxon>
        <taxon>Bacillati</taxon>
        <taxon>Bacillota</taxon>
        <taxon>Clostridia</taxon>
        <taxon>Lachnospirales</taxon>
        <taxon>Lachnospiraceae</taxon>
        <taxon>Mediterraneibacter</taxon>
    </lineage>
</organism>
<dbReference type="RefSeq" id="WP_150311345.1">
    <property type="nucleotide sequence ID" value="NZ_VMSO01000020.1"/>
</dbReference>
<proteinExistence type="predicted"/>
<keyword evidence="1" id="KW-0812">Transmembrane</keyword>
<feature type="transmembrane region" description="Helical" evidence="1">
    <location>
        <begin position="108"/>
        <end position="129"/>
    </location>
</feature>
<dbReference type="InterPro" id="IPR006938">
    <property type="entry name" value="DUF624"/>
</dbReference>
<protein>
    <submittedName>
        <fullName evidence="2">DUF624 domain-containing protein</fullName>
    </submittedName>
</protein>
<comment type="caution">
    <text evidence="2">The sequence shown here is derived from an EMBL/GenBank/DDBJ whole genome shotgun (WGS) entry which is preliminary data.</text>
</comment>
<reference evidence="2" key="1">
    <citation type="submission" date="2019-07" db="EMBL/GenBank/DDBJ databases">
        <authorList>
            <person name="Wongkuna S."/>
            <person name="Scaria J."/>
        </authorList>
    </citation>
    <scope>NUCLEOTIDE SEQUENCE [LARGE SCALE GENOMIC DNA]</scope>
    <source>
        <strain evidence="2">SW178</strain>
    </source>
</reference>
<evidence type="ECO:0000313" key="3">
    <source>
        <dbReference type="Proteomes" id="UP000322025"/>
    </source>
</evidence>
<feature type="transmembrane region" description="Helical" evidence="1">
    <location>
        <begin position="75"/>
        <end position="96"/>
    </location>
</feature>
<dbReference type="Pfam" id="PF04854">
    <property type="entry name" value="DUF624"/>
    <property type="match status" value="1"/>
</dbReference>
<feature type="transmembrane region" description="Helical" evidence="1">
    <location>
        <begin position="150"/>
        <end position="169"/>
    </location>
</feature>
<dbReference type="EMBL" id="VMSO01000020">
    <property type="protein sequence ID" value="KAA8500618.1"/>
    <property type="molecule type" value="Genomic_DNA"/>
</dbReference>
<keyword evidence="1" id="KW-0472">Membrane</keyword>
<evidence type="ECO:0000313" key="2">
    <source>
        <dbReference type="EMBL" id="KAA8500618.1"/>
    </source>
</evidence>
<gene>
    <name evidence="2" type="ORF">FNY66_12380</name>
</gene>
<dbReference type="AlphaFoldDB" id="A0A5M9HV97"/>
<feature type="transmembrane region" description="Helical" evidence="1">
    <location>
        <begin position="175"/>
        <end position="197"/>
    </location>
</feature>
<keyword evidence="1" id="KW-1133">Transmembrane helix</keyword>